<dbReference type="RefSeq" id="WP_157290130.1">
    <property type="nucleotide sequence ID" value="NZ_WQRF01000002.1"/>
</dbReference>
<dbReference type="EMBL" id="WQRF01000002">
    <property type="protein sequence ID" value="MVS99257.1"/>
    <property type="molecule type" value="Genomic_DNA"/>
</dbReference>
<evidence type="ECO:0000313" key="2">
    <source>
        <dbReference type="Proteomes" id="UP000438106"/>
    </source>
</evidence>
<organism evidence="1 2">
    <name type="scientific">Devosia marina</name>
    <dbReference type="NCBI Taxonomy" id="2683198"/>
    <lineage>
        <taxon>Bacteria</taxon>
        <taxon>Pseudomonadati</taxon>
        <taxon>Pseudomonadota</taxon>
        <taxon>Alphaproteobacteria</taxon>
        <taxon>Hyphomicrobiales</taxon>
        <taxon>Devosiaceae</taxon>
        <taxon>Devosia</taxon>
    </lineage>
</organism>
<dbReference type="AlphaFoldDB" id="A0A7X3FS35"/>
<name>A0A7X3FS35_9HYPH</name>
<keyword evidence="2" id="KW-1185">Reference proteome</keyword>
<comment type="caution">
    <text evidence="1">The sequence shown here is derived from an EMBL/GenBank/DDBJ whole genome shotgun (WGS) entry which is preliminary data.</text>
</comment>
<evidence type="ECO:0000313" key="1">
    <source>
        <dbReference type="EMBL" id="MVS99257.1"/>
    </source>
</evidence>
<proteinExistence type="predicted"/>
<sequence length="127" mass="14036">MSTINWYGQSGRHFLCELYELAWTEFNPVSAVYILSRVSTLLPNGGSQHTALYVGETESLVDRLNSGTVNHDGLKRALKAGATHVGIYRIDDPVQRVAIETDLRHSLDPICNRQSVPTLLGDLLTKA</sequence>
<accession>A0A7X3FS35</accession>
<dbReference type="Proteomes" id="UP000438106">
    <property type="component" value="Unassembled WGS sequence"/>
</dbReference>
<protein>
    <submittedName>
        <fullName evidence="1">Uncharacterized protein</fullName>
    </submittedName>
</protein>
<reference evidence="1 2" key="1">
    <citation type="submission" date="2019-12" db="EMBL/GenBank/DDBJ databases">
        <title>Devosia maris sp. nov., isolated from the deep seawater.</title>
        <authorList>
            <person name="Liu Y."/>
        </authorList>
    </citation>
    <scope>NUCLEOTIDE SEQUENCE [LARGE SCALE GENOMIC DNA]</scope>
    <source>
        <strain evidence="1 2">L53-10-65</strain>
    </source>
</reference>
<gene>
    <name evidence="1" type="ORF">GO014_09515</name>
</gene>